<dbReference type="EMBL" id="PSNY01000013">
    <property type="protein sequence ID" value="PPE69360.1"/>
    <property type="molecule type" value="Genomic_DNA"/>
</dbReference>
<evidence type="ECO:0000259" key="5">
    <source>
        <dbReference type="Pfam" id="PF00732"/>
    </source>
</evidence>
<dbReference type="PANTHER" id="PTHR46056:SF12">
    <property type="entry name" value="LONG-CHAIN-ALCOHOL OXIDASE"/>
    <property type="match status" value="1"/>
</dbReference>
<dbReference type="AlphaFoldDB" id="A0A2S5T2Z9"/>
<evidence type="ECO:0000256" key="2">
    <source>
        <dbReference type="ARBA" id="ARBA00022630"/>
    </source>
</evidence>
<evidence type="ECO:0000313" key="7">
    <source>
        <dbReference type="EMBL" id="PPE69360.1"/>
    </source>
</evidence>
<name>A0A2S5T2Z9_9BURK</name>
<evidence type="ECO:0000259" key="6">
    <source>
        <dbReference type="Pfam" id="PF05199"/>
    </source>
</evidence>
<feature type="domain" description="Glucose-methanol-choline oxidoreductase N-terminal" evidence="5">
    <location>
        <begin position="81"/>
        <end position="298"/>
    </location>
</feature>
<dbReference type="Proteomes" id="UP000239406">
    <property type="component" value="Unassembled WGS sequence"/>
</dbReference>
<evidence type="ECO:0000256" key="1">
    <source>
        <dbReference type="ARBA" id="ARBA00010790"/>
    </source>
</evidence>
<keyword evidence="3" id="KW-0274">FAD</keyword>
<feature type="domain" description="Glucose-methanol-choline oxidoreductase C-terminal" evidence="6">
    <location>
        <begin position="382"/>
        <end position="518"/>
    </location>
</feature>
<dbReference type="Gene3D" id="3.50.50.60">
    <property type="entry name" value="FAD/NAD(P)-binding domain"/>
    <property type="match status" value="2"/>
</dbReference>
<protein>
    <submittedName>
        <fullName evidence="7">GMC family oxidoreductase</fullName>
    </submittedName>
</protein>
<organism evidence="7 8">
    <name type="scientific">Caldimonas thermodepolymerans</name>
    <dbReference type="NCBI Taxonomy" id="215580"/>
    <lineage>
        <taxon>Bacteria</taxon>
        <taxon>Pseudomonadati</taxon>
        <taxon>Pseudomonadota</taxon>
        <taxon>Betaproteobacteria</taxon>
        <taxon>Burkholderiales</taxon>
        <taxon>Sphaerotilaceae</taxon>
        <taxon>Caldimonas</taxon>
    </lineage>
</organism>
<dbReference type="PANTHER" id="PTHR46056">
    <property type="entry name" value="LONG-CHAIN-ALCOHOL OXIDASE"/>
    <property type="match status" value="1"/>
</dbReference>
<reference evidence="7 8" key="1">
    <citation type="submission" date="2018-02" db="EMBL/GenBank/DDBJ databases">
        <title>Reclassifiation of [Polyangium] brachysporum DSM 7029 as Guopingzhaonella breviflexa gen. nov., sp. nov., a member of the family Comamonadaceae.</title>
        <authorList>
            <person name="Tang B."/>
        </authorList>
    </citation>
    <scope>NUCLEOTIDE SEQUENCE [LARGE SCALE GENOMIC DNA]</scope>
    <source>
        <strain evidence="7 8">DSM 15344</strain>
    </source>
</reference>
<comment type="caution">
    <text evidence="7">The sequence shown here is derived from an EMBL/GenBank/DDBJ whole genome shotgun (WGS) entry which is preliminary data.</text>
</comment>
<dbReference type="SUPFAM" id="SSF51905">
    <property type="entry name" value="FAD/NAD(P)-binding domain"/>
    <property type="match status" value="1"/>
</dbReference>
<proteinExistence type="inferred from homology"/>
<dbReference type="InterPro" id="IPR007867">
    <property type="entry name" value="GMC_OxRtase_C"/>
</dbReference>
<dbReference type="GO" id="GO:0050660">
    <property type="term" value="F:flavin adenine dinucleotide binding"/>
    <property type="evidence" value="ECO:0007669"/>
    <property type="project" value="InterPro"/>
</dbReference>
<keyword evidence="2" id="KW-0285">Flavoprotein</keyword>
<gene>
    <name evidence="7" type="ORF">C1702_12760</name>
</gene>
<dbReference type="InterPro" id="IPR036188">
    <property type="entry name" value="FAD/NAD-bd_sf"/>
</dbReference>
<evidence type="ECO:0000256" key="3">
    <source>
        <dbReference type="ARBA" id="ARBA00022827"/>
    </source>
</evidence>
<evidence type="ECO:0000313" key="8">
    <source>
        <dbReference type="Proteomes" id="UP000239406"/>
    </source>
</evidence>
<evidence type="ECO:0000256" key="4">
    <source>
        <dbReference type="ARBA" id="ARBA00023002"/>
    </source>
</evidence>
<dbReference type="InterPro" id="IPR000172">
    <property type="entry name" value="GMC_OxRdtase_N"/>
</dbReference>
<accession>A0A2S5T2Z9</accession>
<dbReference type="Pfam" id="PF00732">
    <property type="entry name" value="GMC_oxred_N"/>
    <property type="match status" value="1"/>
</dbReference>
<keyword evidence="4" id="KW-0560">Oxidoreductase</keyword>
<dbReference type="GO" id="GO:0016614">
    <property type="term" value="F:oxidoreductase activity, acting on CH-OH group of donors"/>
    <property type="evidence" value="ECO:0007669"/>
    <property type="project" value="InterPro"/>
</dbReference>
<comment type="similarity">
    <text evidence="1">Belongs to the GMC oxidoreductase family.</text>
</comment>
<keyword evidence="8" id="KW-1185">Reference proteome</keyword>
<sequence>MSRFPDPIRAGLARGWRVLGGAHAPLPERLECDVVVVGSGAGGGITAELLVQAGLDVVIVEEGPLKSSSDFRQLESEAYPQLYQESAARKTADKAITILQGRCVGGSTTVNWTSSFRTPDETLAWWQQHYGLRELTPQAMQPWFEQVERRLKIGPWEAPPNENNEVLRRGGERLGIPVAAIPRNVHGCWNLGACGMGCPTNAKQSMLVTTLPAVLDGGARLLVETRALRFEHARGRIEALWCQPVRANGDPAPGALTRIVARHYVVAAGAINSPALLLRSELPDPHGRLGVRTCLHPVVISAATFGHEVAGWQGAPQTLYSDHFLDTQPVDGPMGYKLEVPPLHPVIFASTLAGYGRDQARLLAGFPRTHAMLALLRDGFHPESPGGQVRLRRDGSPELDYPLSPYVMDGARRALLSMAELQFAAGARTVVPVHEQARPYASWREAREAIAALPMEPLHLRVVSAHVMGGCGMAGDERLGVVRPDGRHWQVGNLSVHDGSIFPTSIGANPQLSIYGLANRLATRLAKNLAGRDVVLGGASS</sequence>
<dbReference type="Pfam" id="PF05199">
    <property type="entry name" value="GMC_oxred_C"/>
    <property type="match status" value="1"/>
</dbReference>
<dbReference type="RefSeq" id="WP_104358093.1">
    <property type="nucleotide sequence ID" value="NZ_CALFFA010000048.1"/>
</dbReference>